<dbReference type="Gene3D" id="2.40.160.50">
    <property type="entry name" value="membrane protein fhac: a member of the omp85/tpsb transporter family"/>
    <property type="match status" value="1"/>
</dbReference>
<keyword evidence="8" id="KW-0998">Cell outer membrane</keyword>
<dbReference type="Proteomes" id="UP000028602">
    <property type="component" value="Unassembled WGS sequence"/>
</dbReference>
<dbReference type="InterPro" id="IPR035243">
    <property type="entry name" value="TamA_POTRA_Dom_1"/>
</dbReference>
<keyword evidence="5" id="KW-0812">Transmembrane</keyword>
<evidence type="ECO:0000256" key="8">
    <source>
        <dbReference type="ARBA" id="ARBA00023237"/>
    </source>
</evidence>
<dbReference type="PANTHER" id="PTHR12815">
    <property type="entry name" value="SORTING AND ASSEMBLY MACHINERY SAMM50 PROTEIN FAMILY MEMBER"/>
    <property type="match status" value="1"/>
</dbReference>
<evidence type="ECO:0000259" key="12">
    <source>
        <dbReference type="Pfam" id="PF01103"/>
    </source>
</evidence>
<feature type="domain" description="TamA POTRA" evidence="14">
    <location>
        <begin position="28"/>
        <end position="103"/>
    </location>
</feature>
<comment type="subcellular location">
    <subcellularLocation>
        <location evidence="1">Cell outer membrane</location>
    </subcellularLocation>
</comment>
<dbReference type="GO" id="GO:0097347">
    <property type="term" value="C:TAM protein secretion complex"/>
    <property type="evidence" value="ECO:0007669"/>
    <property type="project" value="TreeGrafter"/>
</dbReference>
<feature type="signal peptide" evidence="11">
    <location>
        <begin position="1"/>
        <end position="23"/>
    </location>
</feature>
<evidence type="ECO:0000256" key="6">
    <source>
        <dbReference type="ARBA" id="ARBA00022729"/>
    </source>
</evidence>
<evidence type="ECO:0000256" key="3">
    <source>
        <dbReference type="ARBA" id="ARBA00015419"/>
    </source>
</evidence>
<proteinExistence type="inferred from homology"/>
<evidence type="ECO:0000256" key="10">
    <source>
        <dbReference type="ARBA" id="ARBA00093548"/>
    </source>
</evidence>
<dbReference type="eggNOG" id="COG0729">
    <property type="taxonomic scope" value="Bacteria"/>
</dbReference>
<feature type="chain" id="PRO_5001793724" description="Translocation and assembly module subunit TamA" evidence="11">
    <location>
        <begin position="24"/>
        <end position="581"/>
    </location>
</feature>
<dbReference type="GO" id="GO:0009279">
    <property type="term" value="C:cell outer membrane"/>
    <property type="evidence" value="ECO:0007669"/>
    <property type="project" value="UniProtKB-SubCell"/>
</dbReference>
<keyword evidence="4" id="KW-1134">Transmembrane beta strand</keyword>
<evidence type="ECO:0000256" key="5">
    <source>
        <dbReference type="ARBA" id="ARBA00022692"/>
    </source>
</evidence>
<dbReference type="Gene3D" id="3.10.20.310">
    <property type="entry name" value="membrane protein fhac"/>
    <property type="match status" value="3"/>
</dbReference>
<comment type="caution">
    <text evidence="15">The sequence shown here is derived from an EMBL/GenBank/DDBJ whole genome shotgun (WGS) entry which is preliminary data.</text>
</comment>
<accession>A0A085JK56</accession>
<evidence type="ECO:0000256" key="4">
    <source>
        <dbReference type="ARBA" id="ARBA00022452"/>
    </source>
</evidence>
<evidence type="ECO:0000259" key="13">
    <source>
        <dbReference type="Pfam" id="PF07244"/>
    </source>
</evidence>
<dbReference type="GO" id="GO:0009306">
    <property type="term" value="P:protein secretion"/>
    <property type="evidence" value="ECO:0007669"/>
    <property type="project" value="TreeGrafter"/>
</dbReference>
<gene>
    <name evidence="15" type="primary">ytfM</name>
    <name evidence="15" type="ORF">GTPT_1045</name>
</gene>
<dbReference type="EMBL" id="JMPR01000019">
    <property type="protein sequence ID" value="KFD20852.1"/>
    <property type="molecule type" value="Genomic_DNA"/>
</dbReference>
<dbReference type="InterPro" id="IPR010827">
    <property type="entry name" value="BamA/TamA_POTRA"/>
</dbReference>
<keyword evidence="16" id="KW-1185">Reference proteome</keyword>
<dbReference type="AlphaFoldDB" id="A0A085JK56"/>
<dbReference type="InterPro" id="IPR039910">
    <property type="entry name" value="D15-like"/>
</dbReference>
<evidence type="ECO:0000313" key="15">
    <source>
        <dbReference type="EMBL" id="KFD20852.1"/>
    </source>
</evidence>
<dbReference type="FunFam" id="3.10.20.310:FF:000008">
    <property type="entry name" value="Outer membrane protein, OMP85 family"/>
    <property type="match status" value="1"/>
</dbReference>
<keyword evidence="7" id="KW-0472">Membrane</keyword>
<evidence type="ECO:0000256" key="7">
    <source>
        <dbReference type="ARBA" id="ARBA00023136"/>
    </source>
</evidence>
<feature type="domain" description="POTRA" evidence="13">
    <location>
        <begin position="193"/>
        <end position="250"/>
    </location>
</feature>
<evidence type="ECO:0000256" key="9">
    <source>
        <dbReference type="ARBA" id="ARBA00033063"/>
    </source>
</evidence>
<evidence type="ECO:0000313" key="16">
    <source>
        <dbReference type="Proteomes" id="UP000028602"/>
    </source>
</evidence>
<dbReference type="Pfam" id="PF17243">
    <property type="entry name" value="POTRA_TamA_1"/>
    <property type="match status" value="1"/>
</dbReference>
<feature type="domain" description="Bacterial surface antigen (D15)" evidence="12">
    <location>
        <begin position="276"/>
        <end position="578"/>
    </location>
</feature>
<sequence length="581" mass="64831">MPRLRLSLYGLTLMLLAAPAIQAATVRLQLEGLSGELQNNVRLGLASISSDEVSADSRFQARLTDSIKKSLSALGYFQPVITFQTLPEALTTKNSVIKVTVDPGPPVKIAGSTIVLEGDARLDPEYQAWIKKGRPETGTILNQGDYDSFKNGFSSLALRNGYFDGEFKKSELGVSVDRGEAFWDLDYDSGKRYRFGDVIFQGSQIREEYLRRLVPFHKGDKYSSLDLAELNRRLSASGWFSSVVASPDFTKAHTSKVLPIDTVLTPAVKNTVETGVGYSTDVGPHVKATWKRPWVNDDGQSMSFSTYLSQPEQQLDMSYKVPLLKSPLEQYYLFQGGLKRTDLNDTNADTSTLAVSRYWENSSGWQKALNLRWRLDHYTQGTVTDTTMLLYPGVSVNRTRSRGGMMPTWGDSQRYSVDVSDTTWGSDIDFVILQAQNVWIRTLAERHRFVFRGNVGWIETNNFDRVPPDLRFFAGGDRSIRGYKYKDVSPRDSDDKLTGASKMATGSVEYQYNFTGKWWGAVFLDSGEAVNDIKDTDIKTGTGVGIRWASPVGPIKLDIARAVGDKDERGLQFYIGLGPEL</sequence>
<evidence type="ECO:0000259" key="14">
    <source>
        <dbReference type="Pfam" id="PF17243"/>
    </source>
</evidence>
<keyword evidence="6 11" id="KW-0732">Signal</keyword>
<evidence type="ECO:0000256" key="1">
    <source>
        <dbReference type="ARBA" id="ARBA00004442"/>
    </source>
</evidence>
<dbReference type="InterPro" id="IPR000184">
    <property type="entry name" value="Bac_surfAg_D15"/>
</dbReference>
<comment type="similarity">
    <text evidence="2">Belongs to the TamA family.</text>
</comment>
<name>A0A085JK56_9GAMM</name>
<evidence type="ECO:0000256" key="2">
    <source>
        <dbReference type="ARBA" id="ARBA00010248"/>
    </source>
</evidence>
<dbReference type="Pfam" id="PF01103">
    <property type="entry name" value="Omp85"/>
    <property type="match status" value="1"/>
</dbReference>
<comment type="subunit">
    <text evidence="10">Interacts with TamB to form the translocation and assembly module (TAM).</text>
</comment>
<evidence type="ECO:0000256" key="11">
    <source>
        <dbReference type="SAM" id="SignalP"/>
    </source>
</evidence>
<organism evidence="15 16">
    <name type="scientific">Tatumella ptyseos ATCC 33301</name>
    <dbReference type="NCBI Taxonomy" id="1005995"/>
    <lineage>
        <taxon>Bacteria</taxon>
        <taxon>Pseudomonadati</taxon>
        <taxon>Pseudomonadota</taxon>
        <taxon>Gammaproteobacteria</taxon>
        <taxon>Enterobacterales</taxon>
        <taxon>Erwiniaceae</taxon>
        <taxon>Tatumella</taxon>
    </lineage>
</organism>
<dbReference type="PANTHER" id="PTHR12815:SF47">
    <property type="entry name" value="TRANSLOCATION AND ASSEMBLY MODULE SUBUNIT TAMA"/>
    <property type="match status" value="1"/>
</dbReference>
<protein>
    <recommendedName>
        <fullName evidence="3">Translocation and assembly module subunit TamA</fullName>
    </recommendedName>
    <alternativeName>
        <fullName evidence="9">Autotransporter assembly factor TamA</fullName>
    </alternativeName>
</protein>
<dbReference type="Pfam" id="PF07244">
    <property type="entry name" value="POTRA"/>
    <property type="match status" value="1"/>
</dbReference>
<dbReference type="FunFam" id="2.40.160.50:FF:000003">
    <property type="entry name" value="Outer membrane protein, OMP85 family"/>
    <property type="match status" value="1"/>
</dbReference>
<reference evidence="15 16" key="1">
    <citation type="submission" date="2014-05" db="EMBL/GenBank/DDBJ databases">
        <title>ATOL: Assembling a taxonomically balanced genome-scale reconstruction of the evolutionary history of the Enterobacteriaceae.</title>
        <authorList>
            <person name="Plunkett G.III."/>
            <person name="Neeno-Eckwall E.C."/>
            <person name="Glasner J.D."/>
            <person name="Perna N.T."/>
        </authorList>
    </citation>
    <scope>NUCLEOTIDE SEQUENCE [LARGE SCALE GENOMIC DNA]</scope>
    <source>
        <strain evidence="15 16">ATCC 33301</strain>
    </source>
</reference>